<dbReference type="PANTHER" id="PTHR44688">
    <property type="entry name" value="DNA-BINDING TRANSCRIPTIONAL ACTIVATOR DEVR_DOSR"/>
    <property type="match status" value="1"/>
</dbReference>
<reference evidence="4 5" key="1">
    <citation type="submission" date="2016-10" db="EMBL/GenBank/DDBJ databases">
        <authorList>
            <person name="de Groot N.N."/>
        </authorList>
    </citation>
    <scope>NUCLEOTIDE SEQUENCE [LARGE SCALE GENOMIC DNA]</scope>
    <source>
        <strain evidence="4 5">CGMCC 4.6858</strain>
    </source>
</reference>
<organism evidence="4 5">
    <name type="scientific">Nocardioides lianchengensis</name>
    <dbReference type="NCBI Taxonomy" id="1045774"/>
    <lineage>
        <taxon>Bacteria</taxon>
        <taxon>Bacillati</taxon>
        <taxon>Actinomycetota</taxon>
        <taxon>Actinomycetes</taxon>
        <taxon>Propionibacteriales</taxon>
        <taxon>Nocardioidaceae</taxon>
        <taxon>Nocardioides</taxon>
    </lineage>
</organism>
<dbReference type="GO" id="GO:0003677">
    <property type="term" value="F:DNA binding"/>
    <property type="evidence" value="ECO:0007669"/>
    <property type="project" value="UniProtKB-KW"/>
</dbReference>
<dbReference type="AlphaFoldDB" id="A0A1G7AAW6"/>
<dbReference type="InterPro" id="IPR016032">
    <property type="entry name" value="Sig_transdc_resp-reg_C-effctor"/>
</dbReference>
<sequence>MDAAPVRIAIVSPQRVVVAGLRSILEDCDHPSEIVPLDSDGPDPDVVLYDVLGLLDGDGTDLEIVLGKTASAVLAVSRELRPDLVAQALKRGVDGFFPLGAAEPEICEAILSTQTGWQDGDTGENPVVGSSGSAAYAEQVGSSQGLTSREREILALIAQGYSNIEIAGEIHLGINTIKTHIRGAYRKINANNRSEAVAWAIRHGLPSQFR</sequence>
<dbReference type="SUPFAM" id="SSF46894">
    <property type="entry name" value="C-terminal effector domain of the bipartite response regulators"/>
    <property type="match status" value="1"/>
</dbReference>
<evidence type="ECO:0000256" key="3">
    <source>
        <dbReference type="ARBA" id="ARBA00023163"/>
    </source>
</evidence>
<dbReference type="SUPFAM" id="SSF52172">
    <property type="entry name" value="CheY-like"/>
    <property type="match status" value="1"/>
</dbReference>
<dbReference type="InterPro" id="IPR001789">
    <property type="entry name" value="Sig_transdc_resp-reg_receiver"/>
</dbReference>
<dbReference type="GO" id="GO:0006355">
    <property type="term" value="P:regulation of DNA-templated transcription"/>
    <property type="evidence" value="ECO:0007669"/>
    <property type="project" value="InterPro"/>
</dbReference>
<dbReference type="STRING" id="1045774.SAMN05421872_11537"/>
<evidence type="ECO:0000313" key="5">
    <source>
        <dbReference type="Proteomes" id="UP000199034"/>
    </source>
</evidence>
<dbReference type="Gene3D" id="3.40.50.2300">
    <property type="match status" value="1"/>
</dbReference>
<dbReference type="PRINTS" id="PR00038">
    <property type="entry name" value="HTHLUXR"/>
</dbReference>
<evidence type="ECO:0000256" key="1">
    <source>
        <dbReference type="ARBA" id="ARBA00023015"/>
    </source>
</evidence>
<dbReference type="InterPro" id="IPR000792">
    <property type="entry name" value="Tscrpt_reg_LuxR_C"/>
</dbReference>
<accession>A0A1G7AAW6</accession>
<name>A0A1G7AAW6_9ACTN</name>
<dbReference type="CDD" id="cd06170">
    <property type="entry name" value="LuxR_C_like"/>
    <property type="match status" value="1"/>
</dbReference>
<dbReference type="Pfam" id="PF00196">
    <property type="entry name" value="GerE"/>
    <property type="match status" value="1"/>
</dbReference>
<keyword evidence="3" id="KW-0804">Transcription</keyword>
<dbReference type="InterPro" id="IPR011006">
    <property type="entry name" value="CheY-like_superfamily"/>
</dbReference>
<dbReference type="EMBL" id="FMZM01000015">
    <property type="protein sequence ID" value="SDE11627.1"/>
    <property type="molecule type" value="Genomic_DNA"/>
</dbReference>
<protein>
    <submittedName>
        <fullName evidence="4">DNA-binding response regulator, NarL/FixJ family, contains REC and HTH domains</fullName>
    </submittedName>
</protein>
<proteinExistence type="predicted"/>
<gene>
    <name evidence="4" type="ORF">SAMN05421872_11537</name>
</gene>
<evidence type="ECO:0000313" key="4">
    <source>
        <dbReference type="EMBL" id="SDE11627.1"/>
    </source>
</evidence>
<dbReference type="PROSITE" id="PS50043">
    <property type="entry name" value="HTH_LUXR_2"/>
    <property type="match status" value="1"/>
</dbReference>
<dbReference type="PANTHER" id="PTHR44688:SF25">
    <property type="entry name" value="HTH LUXR-TYPE DOMAIN-CONTAINING PROTEIN"/>
    <property type="match status" value="1"/>
</dbReference>
<keyword evidence="2 4" id="KW-0238">DNA-binding</keyword>
<keyword evidence="1" id="KW-0805">Transcription regulation</keyword>
<dbReference type="PROSITE" id="PS50110">
    <property type="entry name" value="RESPONSE_REGULATORY"/>
    <property type="match status" value="1"/>
</dbReference>
<dbReference type="GO" id="GO:0000160">
    <property type="term" value="P:phosphorelay signal transduction system"/>
    <property type="evidence" value="ECO:0007669"/>
    <property type="project" value="InterPro"/>
</dbReference>
<keyword evidence="5" id="KW-1185">Reference proteome</keyword>
<dbReference type="RefSeq" id="WP_211753168.1">
    <property type="nucleotide sequence ID" value="NZ_FMZM01000015.1"/>
</dbReference>
<evidence type="ECO:0000256" key="2">
    <source>
        <dbReference type="ARBA" id="ARBA00023125"/>
    </source>
</evidence>
<dbReference type="SMART" id="SM00421">
    <property type="entry name" value="HTH_LUXR"/>
    <property type="match status" value="1"/>
</dbReference>
<dbReference type="Proteomes" id="UP000199034">
    <property type="component" value="Unassembled WGS sequence"/>
</dbReference>